<proteinExistence type="predicted"/>
<accession>X1GIP1</accession>
<feature type="non-terminal residue" evidence="1">
    <location>
        <position position="1"/>
    </location>
</feature>
<sequence>DVKKVLEIPRKERKQIFVTNMSVYFADDIATAKFGGEGFLKEGKRKKTTTGMFGMPRGMGFPGMMMPGMGMPGAPPKFALKRYAKKGETGEEVGGAGFVVTIAGYSPYKNIGGLMDPAGVENDPNKWGVVTRLLHLDDIVDGNSPFKLYRKAEIEHFKLETGEVALDAKMPVGVGIEDTKSKKSRREEIDEQILIDPMTKEIISRVAELDEYGGEEIDRSGNVVYKVNDHWFRLDVKFAWRDAPEPNY</sequence>
<dbReference type="AlphaFoldDB" id="X1GIP1"/>
<organism evidence="1">
    <name type="scientific">marine sediment metagenome</name>
    <dbReference type="NCBI Taxonomy" id="412755"/>
    <lineage>
        <taxon>unclassified sequences</taxon>
        <taxon>metagenomes</taxon>
        <taxon>ecological metagenomes</taxon>
    </lineage>
</organism>
<evidence type="ECO:0000313" key="1">
    <source>
        <dbReference type="EMBL" id="GAH57796.1"/>
    </source>
</evidence>
<gene>
    <name evidence="1" type="ORF">S03H2_40585</name>
</gene>
<name>X1GIP1_9ZZZZ</name>
<protein>
    <submittedName>
        <fullName evidence="1">Uncharacterized protein</fullName>
    </submittedName>
</protein>
<comment type="caution">
    <text evidence="1">The sequence shown here is derived from an EMBL/GenBank/DDBJ whole genome shotgun (WGS) entry which is preliminary data.</text>
</comment>
<dbReference type="EMBL" id="BARU01025171">
    <property type="protein sequence ID" value="GAH57796.1"/>
    <property type="molecule type" value="Genomic_DNA"/>
</dbReference>
<reference evidence="1" key="1">
    <citation type="journal article" date="2014" name="Front. Microbiol.">
        <title>High frequency of phylogenetically diverse reductive dehalogenase-homologous genes in deep subseafloor sedimentary metagenomes.</title>
        <authorList>
            <person name="Kawai M."/>
            <person name="Futagami T."/>
            <person name="Toyoda A."/>
            <person name="Takaki Y."/>
            <person name="Nishi S."/>
            <person name="Hori S."/>
            <person name="Arai W."/>
            <person name="Tsubouchi T."/>
            <person name="Morono Y."/>
            <person name="Uchiyama I."/>
            <person name="Ito T."/>
            <person name="Fujiyama A."/>
            <person name="Inagaki F."/>
            <person name="Takami H."/>
        </authorList>
    </citation>
    <scope>NUCLEOTIDE SEQUENCE</scope>
    <source>
        <strain evidence="1">Expedition CK06-06</strain>
    </source>
</reference>